<dbReference type="PANTHER" id="PTHR21068">
    <property type="entry name" value="SPARTIN"/>
    <property type="match status" value="1"/>
</dbReference>
<comment type="caution">
    <text evidence="1">The sequence shown here is derived from an EMBL/GenBank/DDBJ whole genome shotgun (WGS) entry which is preliminary data.</text>
</comment>
<evidence type="ECO:0000313" key="2">
    <source>
        <dbReference type="Proteomes" id="UP000235145"/>
    </source>
</evidence>
<accession>A0A9R1XAA7</accession>
<protein>
    <submittedName>
        <fullName evidence="1">Uncharacterized protein</fullName>
    </submittedName>
</protein>
<dbReference type="PANTHER" id="PTHR21068:SF50">
    <property type="entry name" value="PROTEIN EARLY-RESPONSIVE TO DEHYDRATION 7, CHLOROPLASTIC-LIKE ISOFORM X1"/>
    <property type="match status" value="1"/>
</dbReference>
<gene>
    <name evidence="1" type="ORF">LSAT_V11C500295850</name>
</gene>
<name>A0A9R1XAA7_LACSA</name>
<dbReference type="InterPro" id="IPR045036">
    <property type="entry name" value="Spartin-like"/>
</dbReference>
<sequence>MFFCVFDPKKLENTETVIKISCSIIHLIDEQQNIELASGEVEIIHLRQGTTYSVFLVRGVKSSVSSTVVVDNGGFAEAKAVAYRTTLAQNVEDYNGFVAGMIVVGTGQLMKGILWGGDVTIDQLKWGNEFLKKGMKIQEGVATEILSSVVKDLDSSQVLS</sequence>
<organism evidence="1 2">
    <name type="scientific">Lactuca sativa</name>
    <name type="common">Garden lettuce</name>
    <dbReference type="NCBI Taxonomy" id="4236"/>
    <lineage>
        <taxon>Eukaryota</taxon>
        <taxon>Viridiplantae</taxon>
        <taxon>Streptophyta</taxon>
        <taxon>Embryophyta</taxon>
        <taxon>Tracheophyta</taxon>
        <taxon>Spermatophyta</taxon>
        <taxon>Magnoliopsida</taxon>
        <taxon>eudicotyledons</taxon>
        <taxon>Gunneridae</taxon>
        <taxon>Pentapetalae</taxon>
        <taxon>asterids</taxon>
        <taxon>campanulids</taxon>
        <taxon>Asterales</taxon>
        <taxon>Asteraceae</taxon>
        <taxon>Cichorioideae</taxon>
        <taxon>Cichorieae</taxon>
        <taxon>Lactucinae</taxon>
        <taxon>Lactuca</taxon>
    </lineage>
</organism>
<keyword evidence="2" id="KW-1185">Reference proteome</keyword>
<dbReference type="EMBL" id="NBSK02000005">
    <property type="protein sequence ID" value="KAJ0206770.1"/>
    <property type="molecule type" value="Genomic_DNA"/>
</dbReference>
<reference evidence="1 2" key="1">
    <citation type="journal article" date="2017" name="Nat. Commun.">
        <title>Genome assembly with in vitro proximity ligation data and whole-genome triplication in lettuce.</title>
        <authorList>
            <person name="Reyes-Chin-Wo S."/>
            <person name="Wang Z."/>
            <person name="Yang X."/>
            <person name="Kozik A."/>
            <person name="Arikit S."/>
            <person name="Song C."/>
            <person name="Xia L."/>
            <person name="Froenicke L."/>
            <person name="Lavelle D.O."/>
            <person name="Truco M.J."/>
            <person name="Xia R."/>
            <person name="Zhu S."/>
            <person name="Xu C."/>
            <person name="Xu H."/>
            <person name="Xu X."/>
            <person name="Cox K."/>
            <person name="Korf I."/>
            <person name="Meyers B.C."/>
            <person name="Michelmore R.W."/>
        </authorList>
    </citation>
    <scope>NUCLEOTIDE SEQUENCE [LARGE SCALE GENOMIC DNA]</scope>
    <source>
        <strain evidence="2">cv. Salinas</strain>
        <tissue evidence="1">Seedlings</tissue>
    </source>
</reference>
<dbReference type="AlphaFoldDB" id="A0A9R1XAA7"/>
<dbReference type="Proteomes" id="UP000235145">
    <property type="component" value="Unassembled WGS sequence"/>
</dbReference>
<dbReference type="GO" id="GO:0005886">
    <property type="term" value="C:plasma membrane"/>
    <property type="evidence" value="ECO:0000318"/>
    <property type="project" value="GO_Central"/>
</dbReference>
<evidence type="ECO:0000313" key="1">
    <source>
        <dbReference type="EMBL" id="KAJ0206770.1"/>
    </source>
</evidence>
<proteinExistence type="predicted"/>